<dbReference type="Pfam" id="PF09713">
    <property type="entry name" value="A_thal_3526"/>
    <property type="match status" value="1"/>
</dbReference>
<organism evidence="1 2">
    <name type="scientific">Eruca vesicaria subsp. sativa</name>
    <name type="common">Garden rocket</name>
    <name type="synonym">Eruca sativa</name>
    <dbReference type="NCBI Taxonomy" id="29727"/>
    <lineage>
        <taxon>Eukaryota</taxon>
        <taxon>Viridiplantae</taxon>
        <taxon>Streptophyta</taxon>
        <taxon>Embryophyta</taxon>
        <taxon>Tracheophyta</taxon>
        <taxon>Spermatophyta</taxon>
        <taxon>Magnoliopsida</taxon>
        <taxon>eudicotyledons</taxon>
        <taxon>Gunneridae</taxon>
        <taxon>Pentapetalae</taxon>
        <taxon>rosids</taxon>
        <taxon>malvids</taxon>
        <taxon>Brassicales</taxon>
        <taxon>Brassicaceae</taxon>
        <taxon>Brassiceae</taxon>
        <taxon>Eruca</taxon>
    </lineage>
</organism>
<gene>
    <name evidence="1" type="ORF">ERUC_LOCUS37925</name>
</gene>
<accession>A0ABC8LPK0</accession>
<keyword evidence="2" id="KW-1185">Reference proteome</keyword>
<dbReference type="AlphaFoldDB" id="A0ABC8LPK0"/>
<reference evidence="1 2" key="1">
    <citation type="submission" date="2022-03" db="EMBL/GenBank/DDBJ databases">
        <authorList>
            <person name="Macdonald S."/>
            <person name="Ahmed S."/>
            <person name="Newling K."/>
        </authorList>
    </citation>
    <scope>NUCLEOTIDE SEQUENCE [LARGE SCALE GENOMIC DNA]</scope>
</reference>
<evidence type="ECO:0000313" key="2">
    <source>
        <dbReference type="Proteomes" id="UP001642260"/>
    </source>
</evidence>
<dbReference type="NCBIfam" id="TIGR01589">
    <property type="entry name" value="A_thal_3526"/>
    <property type="match status" value="1"/>
</dbReference>
<dbReference type="PANTHER" id="PTHR31871">
    <property type="entry name" value="OS02G0137100 PROTEIN"/>
    <property type="match status" value="1"/>
</dbReference>
<name>A0ABC8LPK0_ERUVS</name>
<sequence length="254" mass="28682">MEKPPPPDSLSSYSEVSYYVRNKIELCLQNYMSLERTANYLEKNHQISKTLTHLVWEQLLKQNPVFFVNFDLRRKTALHLKTVNDLLTKQAVLMFENGLLDISDASTSVRSLLRQKHPERIHVLETLVAQSQSTYAHQDQVLNPASFAMPYANGISVAQWQIPNEQLNEHLYATNLPLPATNAIAVMRMPIPYDQQDQHLYTASLPLPTANGPSNNSLGAPTFPPVDTDDLSLLLNDPACKEKTPPYSLSFSLH</sequence>
<dbReference type="Proteomes" id="UP001642260">
    <property type="component" value="Unassembled WGS sequence"/>
</dbReference>
<protein>
    <submittedName>
        <fullName evidence="1">Uncharacterized protein</fullName>
    </submittedName>
</protein>
<proteinExistence type="predicted"/>
<comment type="caution">
    <text evidence="1">The sequence shown here is derived from an EMBL/GenBank/DDBJ whole genome shotgun (WGS) entry which is preliminary data.</text>
</comment>
<dbReference type="InterPro" id="IPR006476">
    <property type="entry name" value="CHP01589_pln"/>
</dbReference>
<dbReference type="PANTHER" id="PTHR31871:SF42">
    <property type="entry name" value="LOB DOMAIN-CONTAINING PROTEIN"/>
    <property type="match status" value="1"/>
</dbReference>
<dbReference type="EMBL" id="CAKOAT010664042">
    <property type="protein sequence ID" value="CAH8385442.1"/>
    <property type="molecule type" value="Genomic_DNA"/>
</dbReference>
<evidence type="ECO:0000313" key="1">
    <source>
        <dbReference type="EMBL" id="CAH8385442.1"/>
    </source>
</evidence>